<reference evidence="1" key="3">
    <citation type="submission" date="2022-06" db="UniProtKB">
        <authorList>
            <consortium name="EnsemblPlants"/>
        </authorList>
    </citation>
    <scope>IDENTIFICATION</scope>
</reference>
<dbReference type="Proteomes" id="UP000015106">
    <property type="component" value="Chromosome 3"/>
</dbReference>
<protein>
    <submittedName>
        <fullName evidence="1">Uncharacterized protein</fullName>
    </submittedName>
</protein>
<evidence type="ECO:0000313" key="2">
    <source>
        <dbReference type="Proteomes" id="UP000015106"/>
    </source>
</evidence>
<reference evidence="2" key="1">
    <citation type="journal article" date="2013" name="Nature">
        <title>Draft genome of the wheat A-genome progenitor Triticum urartu.</title>
        <authorList>
            <person name="Ling H.Q."/>
            <person name="Zhao S."/>
            <person name="Liu D."/>
            <person name="Wang J."/>
            <person name="Sun H."/>
            <person name="Zhang C."/>
            <person name="Fan H."/>
            <person name="Li D."/>
            <person name="Dong L."/>
            <person name="Tao Y."/>
            <person name="Gao C."/>
            <person name="Wu H."/>
            <person name="Li Y."/>
            <person name="Cui Y."/>
            <person name="Guo X."/>
            <person name="Zheng S."/>
            <person name="Wang B."/>
            <person name="Yu K."/>
            <person name="Liang Q."/>
            <person name="Yang W."/>
            <person name="Lou X."/>
            <person name="Chen J."/>
            <person name="Feng M."/>
            <person name="Jian J."/>
            <person name="Zhang X."/>
            <person name="Luo G."/>
            <person name="Jiang Y."/>
            <person name="Liu J."/>
            <person name="Wang Z."/>
            <person name="Sha Y."/>
            <person name="Zhang B."/>
            <person name="Wu H."/>
            <person name="Tang D."/>
            <person name="Shen Q."/>
            <person name="Xue P."/>
            <person name="Zou S."/>
            <person name="Wang X."/>
            <person name="Liu X."/>
            <person name="Wang F."/>
            <person name="Yang Y."/>
            <person name="An X."/>
            <person name="Dong Z."/>
            <person name="Zhang K."/>
            <person name="Zhang X."/>
            <person name="Luo M.C."/>
            <person name="Dvorak J."/>
            <person name="Tong Y."/>
            <person name="Wang J."/>
            <person name="Yang H."/>
            <person name="Li Z."/>
            <person name="Wang D."/>
            <person name="Zhang A."/>
            <person name="Wang J."/>
        </authorList>
    </citation>
    <scope>NUCLEOTIDE SEQUENCE</scope>
    <source>
        <strain evidence="2">cv. G1812</strain>
    </source>
</reference>
<proteinExistence type="predicted"/>
<keyword evidence="2" id="KW-1185">Reference proteome</keyword>
<sequence length="73" mass="8045">IPNESASPVNQQTGGFFQSVYVTAPKQLTLHNVSTRIPCIHILRRRQGARPRLAVDGIQCVTASTASRFDDHD</sequence>
<dbReference type="AlphaFoldDB" id="A0A8R7Q0E9"/>
<reference evidence="1" key="2">
    <citation type="submission" date="2018-03" db="EMBL/GenBank/DDBJ databases">
        <title>The Triticum urartu genome reveals the dynamic nature of wheat genome evolution.</title>
        <authorList>
            <person name="Ling H."/>
            <person name="Ma B."/>
            <person name="Shi X."/>
            <person name="Liu H."/>
            <person name="Dong L."/>
            <person name="Sun H."/>
            <person name="Cao Y."/>
            <person name="Gao Q."/>
            <person name="Zheng S."/>
            <person name="Li Y."/>
            <person name="Yu Y."/>
            <person name="Du H."/>
            <person name="Qi M."/>
            <person name="Li Y."/>
            <person name="Yu H."/>
            <person name="Cui Y."/>
            <person name="Wang N."/>
            <person name="Chen C."/>
            <person name="Wu H."/>
            <person name="Zhao Y."/>
            <person name="Zhang J."/>
            <person name="Li Y."/>
            <person name="Zhou W."/>
            <person name="Zhang B."/>
            <person name="Hu W."/>
            <person name="Eijk M."/>
            <person name="Tang J."/>
            <person name="Witsenboer H."/>
            <person name="Zhao S."/>
            <person name="Li Z."/>
            <person name="Zhang A."/>
            <person name="Wang D."/>
            <person name="Liang C."/>
        </authorList>
    </citation>
    <scope>NUCLEOTIDE SEQUENCE [LARGE SCALE GENOMIC DNA]</scope>
    <source>
        <strain evidence="1">cv. G1812</strain>
    </source>
</reference>
<accession>A0A8R7Q0E9</accession>
<evidence type="ECO:0000313" key="1">
    <source>
        <dbReference type="EnsemblPlants" id="TuG1812G0300005700.01.T01"/>
    </source>
</evidence>
<dbReference type="Gramene" id="TuG1812G0300005700.01.T01">
    <property type="protein sequence ID" value="TuG1812G0300005700.01.T01"/>
    <property type="gene ID" value="TuG1812G0300005700.01"/>
</dbReference>
<name>A0A8R7Q0E9_TRIUA</name>
<organism evidence="1 2">
    <name type="scientific">Triticum urartu</name>
    <name type="common">Red wild einkorn</name>
    <name type="synonym">Crithodium urartu</name>
    <dbReference type="NCBI Taxonomy" id="4572"/>
    <lineage>
        <taxon>Eukaryota</taxon>
        <taxon>Viridiplantae</taxon>
        <taxon>Streptophyta</taxon>
        <taxon>Embryophyta</taxon>
        <taxon>Tracheophyta</taxon>
        <taxon>Spermatophyta</taxon>
        <taxon>Magnoliopsida</taxon>
        <taxon>Liliopsida</taxon>
        <taxon>Poales</taxon>
        <taxon>Poaceae</taxon>
        <taxon>BOP clade</taxon>
        <taxon>Pooideae</taxon>
        <taxon>Triticodae</taxon>
        <taxon>Triticeae</taxon>
        <taxon>Triticinae</taxon>
        <taxon>Triticum</taxon>
    </lineage>
</organism>
<dbReference type="EnsemblPlants" id="TuG1812G0300005700.01.T01">
    <property type="protein sequence ID" value="TuG1812G0300005700.01.T01"/>
    <property type="gene ID" value="TuG1812G0300005700.01"/>
</dbReference>